<sequence length="514" mass="56345">MARVEPSLGEYVEAYRGNEGQAEFISGSGAANVDQPRSVRRRARTSDTGLECMRVAMWRLCGGIVIGSHKMSMTAYQNDHGGYFMSVASASSESSSNSSIRTHPSSHMLNALPSSASSAPTTTAHSNAVTVAVIPSFNSASLLPRSYSTPQMRQTTVNNASHSYGISITPHQQQQSVELLSRSNALSLNVPLREDEPEQLGLLSQPNNISAVDKQQLTQDAPPSTSAAVTSTNAETKSAVDDSDANVDGEIDIQIRNVVCTYTLPLHIDLHRVALNCGNVTLDRGRGVLLKQSRNPCCYVKIYSSGKVYIVGCRSESECKRASRGIARLVQKCMGKVAELVRIRNYRVCNVLATCKMPFGVRIEEMAEKFPETQYEPELSVGLVWKLTDPKATLRVHTTGSVTVTGAQSEADVMRAIEFIYPTLVQYRCALRLRPDANQNKRQSRRPVKRKMLVEEQRKNNNILSDSNLSSKRQRQSCNISHNGGTFTAVAGSSGVIGNRVYFSDEDEDDLLQF</sequence>
<feature type="compositionally biased region" description="Low complexity" evidence="9">
    <location>
        <begin position="460"/>
        <end position="471"/>
    </location>
</feature>
<keyword evidence="11" id="KW-1185">Reference proteome</keyword>
<dbReference type="PANTHER" id="PTHR10126">
    <property type="entry name" value="TATA-BOX BINDING PROTEIN"/>
    <property type="match status" value="1"/>
</dbReference>
<evidence type="ECO:0000256" key="4">
    <source>
        <dbReference type="ARBA" id="ARBA00023125"/>
    </source>
</evidence>
<feature type="region of interest" description="Disordered" evidence="9">
    <location>
        <begin position="438"/>
        <end position="482"/>
    </location>
</feature>
<dbReference type="AlphaFoldDB" id="A0A0M3K0I9"/>
<dbReference type="Pfam" id="PF00352">
    <property type="entry name" value="TBP"/>
    <property type="match status" value="2"/>
</dbReference>
<evidence type="ECO:0000256" key="1">
    <source>
        <dbReference type="ARBA" id="ARBA00004123"/>
    </source>
</evidence>
<gene>
    <name evidence="10" type="ORF">ASIM_LOCUS13755</name>
</gene>
<comment type="similarity">
    <text evidence="2">Belongs to the TBP family.</text>
</comment>
<evidence type="ECO:0000313" key="12">
    <source>
        <dbReference type="WBParaSite" id="ASIM_0001432701-mRNA-1"/>
    </source>
</evidence>
<dbReference type="InterPro" id="IPR012295">
    <property type="entry name" value="TBP_dom_sf"/>
</dbReference>
<evidence type="ECO:0000256" key="3">
    <source>
        <dbReference type="ARBA" id="ARBA00023015"/>
    </source>
</evidence>
<evidence type="ECO:0000313" key="11">
    <source>
        <dbReference type="Proteomes" id="UP000267096"/>
    </source>
</evidence>
<evidence type="ECO:0000256" key="9">
    <source>
        <dbReference type="SAM" id="MobiDB-lite"/>
    </source>
</evidence>
<accession>A0A0M3K0I9</accession>
<keyword evidence="3" id="KW-0805">Transcription regulation</keyword>
<keyword evidence="5" id="KW-0804">Transcription</keyword>
<evidence type="ECO:0000256" key="8">
    <source>
        <dbReference type="ARBA" id="ARBA00033173"/>
    </source>
</evidence>
<organism evidence="12">
    <name type="scientific">Anisakis simplex</name>
    <name type="common">Herring worm</name>
    <dbReference type="NCBI Taxonomy" id="6269"/>
    <lineage>
        <taxon>Eukaryota</taxon>
        <taxon>Metazoa</taxon>
        <taxon>Ecdysozoa</taxon>
        <taxon>Nematoda</taxon>
        <taxon>Chromadorea</taxon>
        <taxon>Rhabditida</taxon>
        <taxon>Spirurina</taxon>
        <taxon>Ascaridomorpha</taxon>
        <taxon>Ascaridoidea</taxon>
        <taxon>Anisakidae</taxon>
        <taxon>Anisakis</taxon>
        <taxon>Anisakis simplex complex</taxon>
    </lineage>
</organism>
<feature type="region of interest" description="Disordered" evidence="9">
    <location>
        <begin position="214"/>
        <end position="242"/>
    </location>
</feature>
<evidence type="ECO:0000256" key="2">
    <source>
        <dbReference type="ARBA" id="ARBA00005560"/>
    </source>
</evidence>
<evidence type="ECO:0000256" key="5">
    <source>
        <dbReference type="ARBA" id="ARBA00023163"/>
    </source>
</evidence>
<dbReference type="CDD" id="cd04517">
    <property type="entry name" value="TLF"/>
    <property type="match status" value="1"/>
</dbReference>
<feature type="compositionally biased region" description="Basic residues" evidence="9">
    <location>
        <begin position="442"/>
        <end position="451"/>
    </location>
</feature>
<comment type="subcellular location">
    <subcellularLocation>
        <location evidence="1">Nucleus</location>
    </subcellularLocation>
</comment>
<dbReference type="InterPro" id="IPR000814">
    <property type="entry name" value="TBP"/>
</dbReference>
<dbReference type="Gene3D" id="3.30.310.10">
    <property type="entry name" value="TATA-Binding Protein"/>
    <property type="match status" value="2"/>
</dbReference>
<dbReference type="Proteomes" id="UP000267096">
    <property type="component" value="Unassembled WGS sequence"/>
</dbReference>
<keyword evidence="6" id="KW-0539">Nucleus</keyword>
<keyword evidence="4" id="KW-0238">DNA-binding</keyword>
<proteinExistence type="inferred from homology"/>
<evidence type="ECO:0000313" key="10">
    <source>
        <dbReference type="EMBL" id="VDK50501.1"/>
    </source>
</evidence>
<name>A0A0M3K0I9_ANISI</name>
<dbReference type="GO" id="GO:0006352">
    <property type="term" value="P:DNA-templated transcription initiation"/>
    <property type="evidence" value="ECO:0007669"/>
    <property type="project" value="InterPro"/>
</dbReference>
<dbReference type="WBParaSite" id="ASIM_0001432701-mRNA-1">
    <property type="protein sequence ID" value="ASIM_0001432701-mRNA-1"/>
    <property type="gene ID" value="ASIM_0001432701"/>
</dbReference>
<dbReference type="GO" id="GO:0005634">
    <property type="term" value="C:nucleus"/>
    <property type="evidence" value="ECO:0007669"/>
    <property type="project" value="UniProtKB-SubCell"/>
</dbReference>
<dbReference type="EMBL" id="UYRR01031489">
    <property type="protein sequence ID" value="VDK50501.1"/>
    <property type="molecule type" value="Genomic_DNA"/>
</dbReference>
<reference evidence="10 11" key="2">
    <citation type="submission" date="2018-11" db="EMBL/GenBank/DDBJ databases">
        <authorList>
            <consortium name="Pathogen Informatics"/>
        </authorList>
    </citation>
    <scope>NUCLEOTIDE SEQUENCE [LARGE SCALE GENOMIC DNA]</scope>
</reference>
<evidence type="ECO:0000256" key="6">
    <source>
        <dbReference type="ARBA" id="ARBA00023242"/>
    </source>
</evidence>
<protein>
    <recommendedName>
        <fullName evidence="7">TATA box-binding protein-like 1</fullName>
    </recommendedName>
    <alternativeName>
        <fullName evidence="8">TBP-like factor</fullName>
    </alternativeName>
</protein>
<dbReference type="GO" id="GO:0003677">
    <property type="term" value="F:DNA binding"/>
    <property type="evidence" value="ECO:0007669"/>
    <property type="project" value="UniProtKB-KW"/>
</dbReference>
<reference evidence="12" key="1">
    <citation type="submission" date="2017-02" db="UniProtKB">
        <authorList>
            <consortium name="WormBaseParasite"/>
        </authorList>
    </citation>
    <scope>IDENTIFICATION</scope>
</reference>
<dbReference type="PRINTS" id="PR00686">
    <property type="entry name" value="TIFACTORIID"/>
</dbReference>
<dbReference type="SUPFAM" id="SSF55945">
    <property type="entry name" value="TATA-box binding protein-like"/>
    <property type="match status" value="2"/>
</dbReference>
<feature type="compositionally biased region" description="Polar residues" evidence="9">
    <location>
        <begin position="214"/>
        <end position="236"/>
    </location>
</feature>
<evidence type="ECO:0000256" key="7">
    <source>
        <dbReference type="ARBA" id="ARBA00023474"/>
    </source>
</evidence>
<dbReference type="InterPro" id="IPR015445">
    <property type="entry name" value="TBP-like"/>
</dbReference>
<dbReference type="OrthoDB" id="2127950at2759"/>